<feature type="transmembrane region" description="Helical" evidence="1">
    <location>
        <begin position="129"/>
        <end position="149"/>
    </location>
</feature>
<accession>A0A1H2QLL3</accession>
<keyword evidence="1" id="KW-0812">Transmembrane</keyword>
<protein>
    <submittedName>
        <fullName evidence="3">Histidine kinase</fullName>
    </submittedName>
</protein>
<dbReference type="SUPFAM" id="SSF55874">
    <property type="entry name" value="ATPase domain of HSP90 chaperone/DNA topoisomerase II/histidine kinase"/>
    <property type="match status" value="1"/>
</dbReference>
<keyword evidence="1" id="KW-0472">Membrane</keyword>
<evidence type="ECO:0000259" key="2">
    <source>
        <dbReference type="Pfam" id="PF06580"/>
    </source>
</evidence>
<keyword evidence="4" id="KW-1185">Reference proteome</keyword>
<dbReference type="InterPro" id="IPR010559">
    <property type="entry name" value="Sig_transdc_His_kin_internal"/>
</dbReference>
<dbReference type="InterPro" id="IPR050640">
    <property type="entry name" value="Bact_2-comp_sensor_kinase"/>
</dbReference>
<reference evidence="4" key="1">
    <citation type="submission" date="2016-10" db="EMBL/GenBank/DDBJ databases">
        <authorList>
            <person name="Varghese N."/>
            <person name="Submissions S."/>
        </authorList>
    </citation>
    <scope>NUCLEOTIDE SEQUENCE [LARGE SCALE GENOMIC DNA]</scope>
    <source>
        <strain evidence="4">DSM 25030</strain>
    </source>
</reference>
<dbReference type="GO" id="GO:0000155">
    <property type="term" value="F:phosphorelay sensor kinase activity"/>
    <property type="evidence" value="ECO:0007669"/>
    <property type="project" value="InterPro"/>
</dbReference>
<dbReference type="GO" id="GO:0016020">
    <property type="term" value="C:membrane"/>
    <property type="evidence" value="ECO:0007669"/>
    <property type="project" value="InterPro"/>
</dbReference>
<feature type="domain" description="Signal transduction histidine kinase internal region" evidence="2">
    <location>
        <begin position="177"/>
        <end position="255"/>
    </location>
</feature>
<dbReference type="InterPro" id="IPR036890">
    <property type="entry name" value="HATPase_C_sf"/>
</dbReference>
<dbReference type="Pfam" id="PF06580">
    <property type="entry name" value="His_kinase"/>
    <property type="match status" value="1"/>
</dbReference>
<feature type="transmembrane region" description="Helical" evidence="1">
    <location>
        <begin position="93"/>
        <end position="117"/>
    </location>
</feature>
<proteinExistence type="predicted"/>
<keyword evidence="3" id="KW-0418">Kinase</keyword>
<dbReference type="AlphaFoldDB" id="A0A1H2QLL3"/>
<dbReference type="EMBL" id="FNMY01000001">
    <property type="protein sequence ID" value="SDW08046.1"/>
    <property type="molecule type" value="Genomic_DNA"/>
</dbReference>
<dbReference type="STRING" id="1073328.SAMN05216294_1628"/>
<feature type="transmembrane region" description="Helical" evidence="1">
    <location>
        <begin position="21"/>
        <end position="42"/>
    </location>
</feature>
<dbReference type="PANTHER" id="PTHR34220">
    <property type="entry name" value="SENSOR HISTIDINE KINASE YPDA"/>
    <property type="match status" value="1"/>
</dbReference>
<gene>
    <name evidence="3" type="ORF">SAMN04487892_0279</name>
</gene>
<feature type="transmembrane region" description="Helical" evidence="1">
    <location>
        <begin position="54"/>
        <end position="72"/>
    </location>
</feature>
<dbReference type="PANTHER" id="PTHR34220:SF7">
    <property type="entry name" value="SENSOR HISTIDINE KINASE YPDA"/>
    <property type="match status" value="1"/>
</dbReference>
<keyword evidence="3" id="KW-0808">Transferase</keyword>
<evidence type="ECO:0000313" key="4">
    <source>
        <dbReference type="Proteomes" id="UP000199592"/>
    </source>
</evidence>
<dbReference type="Proteomes" id="UP000199592">
    <property type="component" value="Unassembled WGS sequence"/>
</dbReference>
<evidence type="ECO:0000256" key="1">
    <source>
        <dbReference type="SAM" id="Phobius"/>
    </source>
</evidence>
<evidence type="ECO:0000313" key="3">
    <source>
        <dbReference type="EMBL" id="SDW08046.1"/>
    </source>
</evidence>
<name>A0A1H2QLL3_9FLAO</name>
<sequence>MPKSSTFQIRTLETKNTNTSLSLYWKCQIIGWGVVSLLWLYIALYRDHFTMSHALINYVLDVSICIGLTHAYRAIALQLKWNQLGIKPLIKRLIPSILILSVLFMQFMNLKTSAYIYLVNNVNVFEENILVWNPVLITGLRHMAIWVLAYHAYHFYMREVNTTKMNAQLSVIAKQSQLDNLSAQLNPHFLFNSLNSIKALVLENPKGARRAIDLLSDLLRNSLYEKEHLTISIAEEMALVKDYVELEKLRFEERLTIKMNLDKSLDNVKIPPLSIQLLVENAIKHGVDKQLQGGTVDISVQKQEDYVMVQVKNPGIFSKGEDAGVGLKNLRERLLLQYDGEAKFEIETPSENVVLATLQIPIEK</sequence>
<keyword evidence="1" id="KW-1133">Transmembrane helix</keyword>
<dbReference type="Gene3D" id="3.30.565.10">
    <property type="entry name" value="Histidine kinase-like ATPase, C-terminal domain"/>
    <property type="match status" value="1"/>
</dbReference>
<organism evidence="3 4">
    <name type="scientific">Flagellimonas zhangzhouensis</name>
    <dbReference type="NCBI Taxonomy" id="1073328"/>
    <lineage>
        <taxon>Bacteria</taxon>
        <taxon>Pseudomonadati</taxon>
        <taxon>Bacteroidota</taxon>
        <taxon>Flavobacteriia</taxon>
        <taxon>Flavobacteriales</taxon>
        <taxon>Flavobacteriaceae</taxon>
        <taxon>Flagellimonas</taxon>
    </lineage>
</organism>